<dbReference type="Proteomes" id="UP000002247">
    <property type="component" value="Chromosome"/>
</dbReference>
<feature type="transmembrane region" description="Helical" evidence="3">
    <location>
        <begin position="65"/>
        <end position="86"/>
    </location>
</feature>
<dbReference type="GO" id="GO:0005886">
    <property type="term" value="C:plasma membrane"/>
    <property type="evidence" value="ECO:0007669"/>
    <property type="project" value="UniProtKB-SubCell"/>
</dbReference>
<feature type="transmembrane region" description="Helical" evidence="3">
    <location>
        <begin position="98"/>
        <end position="116"/>
    </location>
</feature>
<dbReference type="Gene3D" id="1.10.287.70">
    <property type="match status" value="1"/>
</dbReference>
<dbReference type="Gene3D" id="3.40.50.720">
    <property type="entry name" value="NAD(P)-binding Rossmann-like Domain"/>
    <property type="match status" value="1"/>
</dbReference>
<dbReference type="InterPro" id="IPR050721">
    <property type="entry name" value="Trk_Ktr_HKT_K-transport"/>
</dbReference>
<accession>D6Z9X6</accession>
<keyword evidence="6" id="KW-1185">Reference proteome</keyword>
<dbReference type="PROSITE" id="PS51201">
    <property type="entry name" value="RCK_N"/>
    <property type="match status" value="1"/>
</dbReference>
<feature type="region of interest" description="Disordered" evidence="2">
    <location>
        <begin position="1"/>
        <end position="26"/>
    </location>
</feature>
<dbReference type="Pfam" id="PF02254">
    <property type="entry name" value="TrkA_N"/>
    <property type="match status" value="1"/>
</dbReference>
<dbReference type="InterPro" id="IPR003148">
    <property type="entry name" value="RCK_N"/>
</dbReference>
<proteinExistence type="predicted"/>
<evidence type="ECO:0000313" key="5">
    <source>
        <dbReference type="EMBL" id="ADG98646.1"/>
    </source>
</evidence>
<reference evidence="5 6" key="1">
    <citation type="journal article" date="2010" name="Stand. Genomic Sci.">
        <title>Complete genome sequence of Segniliparus rotundus type strain (CDC 1076).</title>
        <authorList>
            <person name="Sikorski J."/>
            <person name="Lapidus A."/>
            <person name="Copeland A."/>
            <person name="Misra M."/>
            <person name="Glavina Del Rio T."/>
            <person name="Nolan M."/>
            <person name="Lucas S."/>
            <person name="Chen F."/>
            <person name="Tice H."/>
            <person name="Cheng J.F."/>
            <person name="Jando M."/>
            <person name="Schneider S."/>
            <person name="Bruce D."/>
            <person name="Goodwin L."/>
            <person name="Pitluck S."/>
            <person name="Liolios K."/>
            <person name="Mikhailova N."/>
            <person name="Pati A."/>
            <person name="Ivanova N."/>
            <person name="Mavromatis K."/>
            <person name="Chen A."/>
            <person name="Palaniappan K."/>
            <person name="Chertkov O."/>
            <person name="Land M."/>
            <person name="Hauser L."/>
            <person name="Chang Y.J."/>
            <person name="Jeffries C.D."/>
            <person name="Brettin T."/>
            <person name="Detter J.C."/>
            <person name="Han C."/>
            <person name="Rohde M."/>
            <person name="Goker M."/>
            <person name="Bristow J."/>
            <person name="Eisen J.A."/>
            <person name="Markowitz V."/>
            <person name="Hugenholtz P."/>
            <person name="Kyrpides N.C."/>
            <person name="Klenk H.P."/>
        </authorList>
    </citation>
    <scope>NUCLEOTIDE SEQUENCE [LARGE SCALE GENOMIC DNA]</scope>
    <source>
        <strain evidence="6">ATCC BAA-972 / CDC 1076 / CIP 108378 / DSM 44985 / JCM 13578</strain>
    </source>
</reference>
<sequence>MRDGWLREPGQGAGAPGKAREKSRAARRADERVVGLPSVTAGQVAAPFSPRLLVPDRQVSPLRAITGRLLVAVLLLVVAAFVVYADRAGYRDIVDRRLTLLDCFYYVTVSLTTTGYGDITPVTEGARLVNILVITPMRVLFLIILVGTTLQVLAERSRQAIRVQRWRHKVRDHNIVVGYGTKGRSAVAAMLADGVEPNRIVVVDVDPALLSAASELGLVTLKGNAARSDVLRSAGAERSSSIVVAVNRDDTAVLVTLTARELTSSAQVVVAVRETENVHLLRRSGATSVVVSSETAGRLLGIATSAPSVVEVIEDLLTPEAGFAVSERDVEQPEVGADPKHLADIVLGVVRGGELIRVGDERVDALELGDRILYVHTVSKE</sequence>
<evidence type="ECO:0000256" key="1">
    <source>
        <dbReference type="ARBA" id="ARBA00004651"/>
    </source>
</evidence>
<organism evidence="5 6">
    <name type="scientific">Segniliparus rotundus (strain ATCC BAA-972 / CDC 1076 / CIP 108378 / DSM 44985 / JCM 13578)</name>
    <dbReference type="NCBI Taxonomy" id="640132"/>
    <lineage>
        <taxon>Bacteria</taxon>
        <taxon>Bacillati</taxon>
        <taxon>Actinomycetota</taxon>
        <taxon>Actinomycetes</taxon>
        <taxon>Mycobacteriales</taxon>
        <taxon>Segniliparaceae</taxon>
        <taxon>Segniliparus</taxon>
    </lineage>
</organism>
<evidence type="ECO:0000313" key="6">
    <source>
        <dbReference type="Proteomes" id="UP000002247"/>
    </source>
</evidence>
<dbReference type="HOGENOM" id="CLU_055253_1_0_11"/>
<dbReference type="PANTHER" id="PTHR43833:SF9">
    <property type="entry name" value="POTASSIUM CHANNEL PROTEIN YUGO-RELATED"/>
    <property type="match status" value="1"/>
</dbReference>
<comment type="subcellular location">
    <subcellularLocation>
        <location evidence="1">Cell membrane</location>
        <topology evidence="1">Multi-pass membrane protein</topology>
    </subcellularLocation>
</comment>
<keyword evidence="3" id="KW-0812">Transmembrane</keyword>
<dbReference type="InterPro" id="IPR036291">
    <property type="entry name" value="NAD(P)-bd_dom_sf"/>
</dbReference>
<dbReference type="Pfam" id="PF07885">
    <property type="entry name" value="Ion_trans_2"/>
    <property type="match status" value="1"/>
</dbReference>
<evidence type="ECO:0000259" key="4">
    <source>
        <dbReference type="PROSITE" id="PS51201"/>
    </source>
</evidence>
<feature type="domain" description="RCK N-terminal" evidence="4">
    <location>
        <begin position="171"/>
        <end position="291"/>
    </location>
</feature>
<feature type="transmembrane region" description="Helical" evidence="3">
    <location>
        <begin position="128"/>
        <end position="154"/>
    </location>
</feature>
<keyword evidence="3" id="KW-1133">Transmembrane helix</keyword>
<name>D6Z9X6_SEGRD</name>
<dbReference type="SUPFAM" id="SSF81324">
    <property type="entry name" value="Voltage-gated potassium channels"/>
    <property type="match status" value="1"/>
</dbReference>
<dbReference type="EMBL" id="CP001958">
    <property type="protein sequence ID" value="ADG98646.1"/>
    <property type="molecule type" value="Genomic_DNA"/>
</dbReference>
<keyword evidence="3" id="KW-0472">Membrane</keyword>
<dbReference type="KEGG" id="srt:Srot_2194"/>
<dbReference type="eggNOG" id="COG1226">
    <property type="taxonomic scope" value="Bacteria"/>
</dbReference>
<dbReference type="GO" id="GO:0006813">
    <property type="term" value="P:potassium ion transport"/>
    <property type="evidence" value="ECO:0007669"/>
    <property type="project" value="InterPro"/>
</dbReference>
<gene>
    <name evidence="5" type="ordered locus">Srot_2194</name>
</gene>
<dbReference type="PANTHER" id="PTHR43833">
    <property type="entry name" value="POTASSIUM CHANNEL PROTEIN 2-RELATED-RELATED"/>
    <property type="match status" value="1"/>
</dbReference>
<dbReference type="SUPFAM" id="SSF51735">
    <property type="entry name" value="NAD(P)-binding Rossmann-fold domains"/>
    <property type="match status" value="1"/>
</dbReference>
<evidence type="ECO:0000256" key="3">
    <source>
        <dbReference type="SAM" id="Phobius"/>
    </source>
</evidence>
<dbReference type="STRING" id="640132.Srot_2194"/>
<dbReference type="InterPro" id="IPR013099">
    <property type="entry name" value="K_chnl_dom"/>
</dbReference>
<protein>
    <submittedName>
        <fullName evidence="5">TrkA-N domain protein</fullName>
    </submittedName>
</protein>
<dbReference type="AlphaFoldDB" id="D6Z9X6"/>
<evidence type="ECO:0000256" key="2">
    <source>
        <dbReference type="SAM" id="MobiDB-lite"/>
    </source>
</evidence>